<dbReference type="GO" id="GO:0005524">
    <property type="term" value="F:ATP binding"/>
    <property type="evidence" value="ECO:0007669"/>
    <property type="project" value="UniProtKB-KW"/>
</dbReference>
<dbReference type="SUPFAM" id="SSF53067">
    <property type="entry name" value="Actin-like ATPase domain"/>
    <property type="match status" value="2"/>
</dbReference>
<dbReference type="Gene3D" id="3.30.30.30">
    <property type="match status" value="1"/>
</dbReference>
<reference evidence="5" key="1">
    <citation type="submission" date="2024-06" db="EMBL/GenBank/DDBJ databases">
        <authorList>
            <person name="Liu X."/>
            <person name="Lenzi L."/>
            <person name="Haldenby T S."/>
            <person name="Uol C."/>
        </authorList>
    </citation>
    <scope>NUCLEOTIDE SEQUENCE</scope>
</reference>
<dbReference type="GO" id="GO:0140662">
    <property type="term" value="F:ATP-dependent protein folding chaperone"/>
    <property type="evidence" value="ECO:0007669"/>
    <property type="project" value="InterPro"/>
</dbReference>
<evidence type="ECO:0000313" key="6">
    <source>
        <dbReference type="Proteomes" id="UP001497525"/>
    </source>
</evidence>
<evidence type="ECO:0000256" key="3">
    <source>
        <dbReference type="ARBA" id="ARBA00022840"/>
    </source>
</evidence>
<dbReference type="InterPro" id="IPR043129">
    <property type="entry name" value="ATPase_NBD"/>
</dbReference>
<dbReference type="Gene3D" id="3.90.640.10">
    <property type="entry name" value="Actin, Chain A, domain 4"/>
    <property type="match status" value="1"/>
</dbReference>
<evidence type="ECO:0000313" key="5">
    <source>
        <dbReference type="EMBL" id="CAL5132498.1"/>
    </source>
</evidence>
<keyword evidence="2" id="KW-0547">Nucleotide-binding</keyword>
<feature type="compositionally biased region" description="Basic and acidic residues" evidence="4">
    <location>
        <begin position="525"/>
        <end position="543"/>
    </location>
</feature>
<dbReference type="Gene3D" id="3.30.420.40">
    <property type="match status" value="2"/>
</dbReference>
<dbReference type="GO" id="GO:0005634">
    <property type="term" value="C:nucleus"/>
    <property type="evidence" value="ECO:0007669"/>
    <property type="project" value="TreeGrafter"/>
</dbReference>
<dbReference type="PANTHER" id="PTHR45639">
    <property type="entry name" value="HSC70CB, ISOFORM G-RELATED"/>
    <property type="match status" value="1"/>
</dbReference>
<evidence type="ECO:0000256" key="2">
    <source>
        <dbReference type="ARBA" id="ARBA00022741"/>
    </source>
</evidence>
<name>A0AAV2T7V8_CALDB</name>
<gene>
    <name evidence="5" type="ORF">CDAUBV1_LOCUS5351</name>
</gene>
<proteinExistence type="inferred from homology"/>
<dbReference type="GO" id="GO:0005829">
    <property type="term" value="C:cytosol"/>
    <property type="evidence" value="ECO:0007669"/>
    <property type="project" value="TreeGrafter"/>
</dbReference>
<dbReference type="InterPro" id="IPR013126">
    <property type="entry name" value="Hsp_70_fam"/>
</dbReference>
<dbReference type="Pfam" id="PF00012">
    <property type="entry name" value="HSP70"/>
    <property type="match status" value="1"/>
</dbReference>
<dbReference type="PANTHER" id="PTHR45639:SF4">
    <property type="entry name" value="HSC70CB, ISOFORM G"/>
    <property type="match status" value="1"/>
</dbReference>
<accession>A0AAV2T7V8</accession>
<organism evidence="5 6">
    <name type="scientific">Calicophoron daubneyi</name>
    <name type="common">Rumen fluke</name>
    <name type="synonym">Paramphistomum daubneyi</name>
    <dbReference type="NCBI Taxonomy" id="300641"/>
    <lineage>
        <taxon>Eukaryota</taxon>
        <taxon>Metazoa</taxon>
        <taxon>Spiralia</taxon>
        <taxon>Lophotrochozoa</taxon>
        <taxon>Platyhelminthes</taxon>
        <taxon>Trematoda</taxon>
        <taxon>Digenea</taxon>
        <taxon>Plagiorchiida</taxon>
        <taxon>Pronocephalata</taxon>
        <taxon>Paramphistomoidea</taxon>
        <taxon>Paramphistomidae</taxon>
        <taxon>Calicophoron</taxon>
    </lineage>
</organism>
<dbReference type="EMBL" id="CAXLJL010000125">
    <property type="protein sequence ID" value="CAL5132498.1"/>
    <property type="molecule type" value="Genomic_DNA"/>
</dbReference>
<dbReference type="Proteomes" id="UP001497525">
    <property type="component" value="Unassembled WGS sequence"/>
</dbReference>
<dbReference type="InterPro" id="IPR029047">
    <property type="entry name" value="HSP70_peptide-bd_sf"/>
</dbReference>
<sequence>MSIEPLGFGLDVGNVNTIVAFANKTGVDILTNEFGKRQTATCITFDGRTRIIGADMKTSAVEGSVVINSFMPLLATRMNYVEPDDESYSWTAKWKSNRSGRVCVNVTFAEHQLQLIPEQLLAMQFIKVREIVKRSVDVPIPVDLVTAIPSYYSSHQRQAVLDAASVAHLNCKRLVNSTTAGNILLFVFCSLEISAGVFYALNKNWRSVEASVLPSCIAVIDVGCRGTDVAIMSYAEGELSVIARTFDAGLGGVNFTMVLFDKFLRDFEEKYGCQVPRHSRETNRLFYECEKVKIKMSGTGVNFPVRVDNLAIGHHLEASICRATFEELAKVLLERYENLVRECIARSGLRPEKIQTAEMIGGSSRIPALRNITSRLFGRSVSVALSAEEVVAKGCALLAAADVGHRKFTVKEVCSSSIFMCVGSSARPVELFHTNDVLPGVRSAEIDIGSSANLTFYYPSTEHMNRGQQRVGTYTIETDSSGVRVKVKTQVDDNGIFTVKRITSVDEKDAPRWTGVDEPSNAMVKTDEPSEREVENDTDKESECPNSKIKVKKIDDSRLTEDELSSLRYVEDEISRIDSEEQDRLQEVNALESEFYTSKARLYEEYSEYITVQERQKIEEIEHKISELLEHGGGEHVIKRLTGESLIGEISAISQIAENRRTECLESIHKYKKSLEESKEKILEKFNSCEELLNTVNTIEPDIRACKINEMQKAVEEQTNEILNMLDGRQNRGVMPKGCRLI</sequence>
<keyword evidence="3" id="KW-0067">ATP-binding</keyword>
<protein>
    <submittedName>
        <fullName evidence="5">Uncharacterized protein</fullName>
    </submittedName>
</protein>
<comment type="similarity">
    <text evidence="1">Belongs to the heat shock protein 70 family.</text>
</comment>
<evidence type="ECO:0000256" key="1">
    <source>
        <dbReference type="ARBA" id="ARBA00007381"/>
    </source>
</evidence>
<dbReference type="AlphaFoldDB" id="A0AAV2T7V8"/>
<dbReference type="Gene3D" id="2.60.34.10">
    <property type="entry name" value="Substrate Binding Domain Of DNAk, Chain A, domain 1"/>
    <property type="match status" value="1"/>
</dbReference>
<comment type="caution">
    <text evidence="5">The sequence shown here is derived from an EMBL/GenBank/DDBJ whole genome shotgun (WGS) entry which is preliminary data.</text>
</comment>
<dbReference type="PRINTS" id="PR00301">
    <property type="entry name" value="HEATSHOCK70"/>
</dbReference>
<feature type="region of interest" description="Disordered" evidence="4">
    <location>
        <begin position="510"/>
        <end position="543"/>
    </location>
</feature>
<evidence type="ECO:0000256" key="4">
    <source>
        <dbReference type="SAM" id="MobiDB-lite"/>
    </source>
</evidence>